<dbReference type="Gene3D" id="3.30.565.10">
    <property type="entry name" value="Histidine kinase-like ATPase, C-terminal domain"/>
    <property type="match status" value="1"/>
</dbReference>
<feature type="domain" description="Histidine kinase" evidence="4">
    <location>
        <begin position="132"/>
        <end position="358"/>
    </location>
</feature>
<dbReference type="Gene3D" id="3.40.50.2300">
    <property type="match status" value="1"/>
</dbReference>
<dbReference type="GO" id="GO:0004673">
    <property type="term" value="F:protein histidine kinase activity"/>
    <property type="evidence" value="ECO:0007669"/>
    <property type="project" value="UniProtKB-EC"/>
</dbReference>
<evidence type="ECO:0000313" key="7">
    <source>
        <dbReference type="Proteomes" id="UP000477311"/>
    </source>
</evidence>
<dbReference type="SMART" id="SM00448">
    <property type="entry name" value="REC"/>
    <property type="match status" value="1"/>
</dbReference>
<keyword evidence="3" id="KW-0597">Phosphoprotein</keyword>
<dbReference type="InterPro" id="IPR004358">
    <property type="entry name" value="Sig_transdc_His_kin-like_C"/>
</dbReference>
<dbReference type="Gene3D" id="1.10.287.130">
    <property type="match status" value="1"/>
</dbReference>
<protein>
    <recommendedName>
        <fullName evidence="2">histidine kinase</fullName>
        <ecNumber evidence="2">2.7.13.3</ecNumber>
    </recommendedName>
</protein>
<dbReference type="InterPro" id="IPR001789">
    <property type="entry name" value="Sig_transdc_resp-reg_receiver"/>
</dbReference>
<comment type="catalytic activity">
    <reaction evidence="1">
        <text>ATP + protein L-histidine = ADP + protein N-phospho-L-histidine.</text>
        <dbReference type="EC" id="2.7.13.3"/>
    </reaction>
</comment>
<evidence type="ECO:0000313" key="6">
    <source>
        <dbReference type="EMBL" id="NGO38753.1"/>
    </source>
</evidence>
<dbReference type="PANTHER" id="PTHR43065">
    <property type="entry name" value="SENSOR HISTIDINE KINASE"/>
    <property type="match status" value="1"/>
</dbReference>
<dbReference type="EC" id="2.7.13.3" evidence="2"/>
<dbReference type="CDD" id="cd00156">
    <property type="entry name" value="REC"/>
    <property type="match status" value="1"/>
</dbReference>
<proteinExistence type="predicted"/>
<dbReference type="EMBL" id="JAAKYA010000029">
    <property type="protein sequence ID" value="NGO38753.1"/>
    <property type="molecule type" value="Genomic_DNA"/>
</dbReference>
<name>A0A6M1RM55_9BACT</name>
<dbReference type="SUPFAM" id="SSF52172">
    <property type="entry name" value="CheY-like"/>
    <property type="match status" value="1"/>
</dbReference>
<dbReference type="Proteomes" id="UP000477311">
    <property type="component" value="Unassembled WGS sequence"/>
</dbReference>
<dbReference type="InterPro" id="IPR011006">
    <property type="entry name" value="CheY-like_superfamily"/>
</dbReference>
<evidence type="ECO:0000256" key="1">
    <source>
        <dbReference type="ARBA" id="ARBA00000085"/>
    </source>
</evidence>
<accession>A0A6M1RM55</accession>
<dbReference type="SMART" id="SM00387">
    <property type="entry name" value="HATPase_c"/>
    <property type="match status" value="1"/>
</dbReference>
<dbReference type="PRINTS" id="PR00344">
    <property type="entry name" value="BCTRLSENSOR"/>
</dbReference>
<dbReference type="PANTHER" id="PTHR43065:SF42">
    <property type="entry name" value="TWO-COMPONENT SENSOR PPRA"/>
    <property type="match status" value="1"/>
</dbReference>
<evidence type="ECO:0000256" key="3">
    <source>
        <dbReference type="PROSITE-ProRule" id="PRU00169"/>
    </source>
</evidence>
<dbReference type="InterPro" id="IPR036890">
    <property type="entry name" value="HATPase_C_sf"/>
</dbReference>
<keyword evidence="7" id="KW-1185">Reference proteome</keyword>
<sequence>MRNEFFAAFENAGWPVLWLDAAGTILRANAAAVQRLGPGVSSGTARLATFWHPENTAPPETFLLQWTRAPIPTVTLRLRARGGQTLETTAHICSWTRDQQRFFLLQLPPTPPEPDTSSLQQRLQSVLQLTRTIALDFNNALTPILGRTSLLLSRLAPDDPLRPTLLEIEQAVAHAAELAHELGSFSHTTPEPETPPGGNLNDLIQRALAIVRSKPVQADIEWTFEPERRLYTVHFQEAKLLQAIVHLLDNAAEAITHQGRVLIRTRNLVLDQPARDRNVELAAGCHVCVEITDTGCGIPVDHLPRIFEPFFTTKRAQGHRGLGLAWVYGVVSGHGGGIVIASEPGRGTSVRLYLPARPVVARTAAPSDPILRGQGTVLVVDDDDRVRRTVEAVLKQFGYDVLTAPGGAEALALLSRNENRVDVALVDLVMPRMSGRDLIERIRRLRPTLPIIPTTGYVLPELEPQDRTPCLRKPFTAQDLLWRIKQALTIGPGQG</sequence>
<evidence type="ECO:0000259" key="4">
    <source>
        <dbReference type="PROSITE" id="PS50109"/>
    </source>
</evidence>
<evidence type="ECO:0000256" key="2">
    <source>
        <dbReference type="ARBA" id="ARBA00012438"/>
    </source>
</evidence>
<feature type="modified residue" description="4-aspartylphosphate" evidence="3">
    <location>
        <position position="427"/>
    </location>
</feature>
<dbReference type="GO" id="GO:0000160">
    <property type="term" value="P:phosphorelay signal transduction system"/>
    <property type="evidence" value="ECO:0007669"/>
    <property type="project" value="InterPro"/>
</dbReference>
<dbReference type="Pfam" id="PF02518">
    <property type="entry name" value="HATPase_c"/>
    <property type="match status" value="1"/>
</dbReference>
<feature type="domain" description="Response regulatory" evidence="5">
    <location>
        <begin position="376"/>
        <end position="488"/>
    </location>
</feature>
<dbReference type="AlphaFoldDB" id="A0A6M1RM55"/>
<dbReference type="SUPFAM" id="SSF55874">
    <property type="entry name" value="ATPase domain of HSP90 chaperone/DNA topoisomerase II/histidine kinase"/>
    <property type="match status" value="1"/>
</dbReference>
<dbReference type="InterPro" id="IPR035965">
    <property type="entry name" value="PAS-like_dom_sf"/>
</dbReference>
<gene>
    <name evidence="6" type="ORF">G4L39_05005</name>
</gene>
<organism evidence="6 7">
    <name type="scientific">Limisphaera ngatamarikiensis</name>
    <dbReference type="NCBI Taxonomy" id="1324935"/>
    <lineage>
        <taxon>Bacteria</taxon>
        <taxon>Pseudomonadati</taxon>
        <taxon>Verrucomicrobiota</taxon>
        <taxon>Verrucomicrobiia</taxon>
        <taxon>Limisphaerales</taxon>
        <taxon>Limisphaeraceae</taxon>
        <taxon>Limisphaera</taxon>
    </lineage>
</organism>
<dbReference type="SUPFAM" id="SSF55785">
    <property type="entry name" value="PYP-like sensor domain (PAS domain)"/>
    <property type="match status" value="1"/>
</dbReference>
<dbReference type="RefSeq" id="WP_165106390.1">
    <property type="nucleotide sequence ID" value="NZ_JAAKYA010000029.1"/>
</dbReference>
<dbReference type="PROSITE" id="PS50110">
    <property type="entry name" value="RESPONSE_REGULATORY"/>
    <property type="match status" value="1"/>
</dbReference>
<dbReference type="InterPro" id="IPR005467">
    <property type="entry name" value="His_kinase_dom"/>
</dbReference>
<dbReference type="InterPro" id="IPR003594">
    <property type="entry name" value="HATPase_dom"/>
</dbReference>
<evidence type="ECO:0000259" key="5">
    <source>
        <dbReference type="PROSITE" id="PS50110"/>
    </source>
</evidence>
<dbReference type="PROSITE" id="PS50109">
    <property type="entry name" value="HIS_KIN"/>
    <property type="match status" value="1"/>
</dbReference>
<reference evidence="6 7" key="1">
    <citation type="submission" date="2020-02" db="EMBL/GenBank/DDBJ databases">
        <title>Draft genome sequence of Limisphaera ngatamarikiensis NGM72.4T, a thermophilic Verrucomicrobia grouped in subdivision 3.</title>
        <authorList>
            <person name="Carere C.R."/>
            <person name="Steen J."/>
            <person name="Hugenholtz P."/>
            <person name="Stott M.B."/>
        </authorList>
    </citation>
    <scope>NUCLEOTIDE SEQUENCE [LARGE SCALE GENOMIC DNA]</scope>
    <source>
        <strain evidence="6 7">NGM72.4</strain>
    </source>
</reference>
<dbReference type="Pfam" id="PF00072">
    <property type="entry name" value="Response_reg"/>
    <property type="match status" value="1"/>
</dbReference>
<comment type="caution">
    <text evidence="6">The sequence shown here is derived from an EMBL/GenBank/DDBJ whole genome shotgun (WGS) entry which is preliminary data.</text>
</comment>